<feature type="compositionally biased region" description="Basic and acidic residues" evidence="1">
    <location>
        <begin position="347"/>
        <end position="358"/>
    </location>
</feature>
<feature type="compositionally biased region" description="Basic and acidic residues" evidence="1">
    <location>
        <begin position="498"/>
        <end position="511"/>
    </location>
</feature>
<proteinExistence type="predicted"/>
<feature type="compositionally biased region" description="Polar residues" evidence="1">
    <location>
        <begin position="483"/>
        <end position="497"/>
    </location>
</feature>
<feature type="compositionally biased region" description="Low complexity" evidence="1">
    <location>
        <begin position="676"/>
        <end position="695"/>
    </location>
</feature>
<feature type="region of interest" description="Disordered" evidence="1">
    <location>
        <begin position="592"/>
        <end position="695"/>
    </location>
</feature>
<comment type="caution">
    <text evidence="2">The sequence shown here is derived from an EMBL/GenBank/DDBJ whole genome shotgun (WGS) entry which is preliminary data.</text>
</comment>
<name>A0ABP8N2U7_9BACT</name>
<dbReference type="RefSeq" id="WP_344828092.1">
    <property type="nucleotide sequence ID" value="NZ_BAABEZ010000024.1"/>
</dbReference>
<feature type="region of interest" description="Disordered" evidence="1">
    <location>
        <begin position="381"/>
        <end position="571"/>
    </location>
</feature>
<feature type="compositionally biased region" description="Polar residues" evidence="1">
    <location>
        <begin position="520"/>
        <end position="529"/>
    </location>
</feature>
<evidence type="ECO:0000256" key="1">
    <source>
        <dbReference type="SAM" id="MobiDB-lite"/>
    </source>
</evidence>
<feature type="compositionally biased region" description="Polar residues" evidence="1">
    <location>
        <begin position="623"/>
        <end position="662"/>
    </location>
</feature>
<feature type="region of interest" description="Disordered" evidence="1">
    <location>
        <begin position="111"/>
        <end position="365"/>
    </location>
</feature>
<evidence type="ECO:0000313" key="3">
    <source>
        <dbReference type="Proteomes" id="UP001501410"/>
    </source>
</evidence>
<keyword evidence="3" id="KW-1185">Reference proteome</keyword>
<feature type="compositionally biased region" description="Low complexity" evidence="1">
    <location>
        <begin position="187"/>
        <end position="204"/>
    </location>
</feature>
<protein>
    <recommendedName>
        <fullName evidence="4">Outer membrane protein beta-barrel domain-containing protein</fullName>
    </recommendedName>
</protein>
<gene>
    <name evidence="2" type="ORF">GCM10023092_26380</name>
</gene>
<sequence>MEPNEKHIDDLFRQEMEGFRETPPDAVWESLEQRLDAHVATGKSPGGGGMSGWLWGVLTLAVVTAAIFGYRQFHKEDKATPDEQVAFSENVPSGNTTAEDEPDVLSIAEPESPVAVPGNTVPDGNGTEQPLPENVTPAGSAAIDKSEPKPASTPDKQTQAKQAHVQDGSHPSDTDHTTPSGKATPHASASTNGAAAGSSAGTAAVKQPATPGNVASTVSGKVKARPKTSEGKAAPDAVEHTKQETAAVAPDKTNKSTREAISPSPATGDKRAVRETAASSAVKVTDSAARDGNATRPAGIRNRTENAAVAQKETRQASSAVKDSAARELTRNGKTVGKAMVESPSVKTKEQATPHKTAEMGSGIAATSDKAVVGANKEAIQATASKDAKAPTVNGKPAKQKAVADSSAVAERQLLSSVGNKAGGNVRQSKSAVVTPEKSAAPATKKDRTTASVTPDAAAKSGSGSAEKIAGRKTKATDKAVTEDSSGTNRSTATADAQKTERIGAQSEEKQPAAVKRAVKQNSKPQASVGTGALAGGAGTKPKPGFVAADKAKRSAAKPEGAPATQEPHDAAVWLSYVGTYRDFRAARPSADLLTGSAFPQPEPAGTKSSRRRKKKEDLSTAKAIQQDNNSPQSGKSATGVKRSNSATVAATGNTLKQNQPADNPGNKTAKDDHTAGSAGSSGASAPAAAGSSAPHAPRGFAFQAGILGGVEKGFAQFSAQKTALSAFFEWTVGAKWGIGISPAYKWARTSQDYSLSDGSYVSPGATDVTVFDQTRDSFGTYTGYGSYAFAQKYDSMVATRQLQRNYREFELPLWVSYHVTKNWTVLAGVQLTWGSIPVFQGSVQTFTGLSLTDTVRRYYDTAYIGPAAPDKFAHKGVDSFSSYKSPSSDPVLKPVRGGYILGLRYTHRYGISAEATIRQNISGLSGVADPTLKQLMSQPYIRISIGYQIGRSGKSRK</sequence>
<reference evidence="3" key="1">
    <citation type="journal article" date="2019" name="Int. J. Syst. Evol. Microbiol.">
        <title>The Global Catalogue of Microorganisms (GCM) 10K type strain sequencing project: providing services to taxonomists for standard genome sequencing and annotation.</title>
        <authorList>
            <consortium name="The Broad Institute Genomics Platform"/>
            <consortium name="The Broad Institute Genome Sequencing Center for Infectious Disease"/>
            <person name="Wu L."/>
            <person name="Ma J."/>
        </authorList>
    </citation>
    <scope>NUCLEOTIDE SEQUENCE [LARGE SCALE GENOMIC DNA]</scope>
    <source>
        <strain evidence="3">JCM 31921</strain>
    </source>
</reference>
<dbReference type="Proteomes" id="UP001501410">
    <property type="component" value="Unassembled WGS sequence"/>
</dbReference>
<dbReference type="EMBL" id="BAABEZ010000024">
    <property type="protein sequence ID" value="GAA4458273.1"/>
    <property type="molecule type" value="Genomic_DNA"/>
</dbReference>
<accession>A0ABP8N2U7</accession>
<evidence type="ECO:0008006" key="4">
    <source>
        <dbReference type="Google" id="ProtNLM"/>
    </source>
</evidence>
<organism evidence="2 3">
    <name type="scientific">Rurimicrobium arvi</name>
    <dbReference type="NCBI Taxonomy" id="2049916"/>
    <lineage>
        <taxon>Bacteria</taxon>
        <taxon>Pseudomonadati</taxon>
        <taxon>Bacteroidota</taxon>
        <taxon>Chitinophagia</taxon>
        <taxon>Chitinophagales</taxon>
        <taxon>Chitinophagaceae</taxon>
        <taxon>Rurimicrobium</taxon>
    </lineage>
</organism>
<feature type="compositionally biased region" description="Low complexity" evidence="1">
    <location>
        <begin position="457"/>
        <end position="468"/>
    </location>
</feature>
<evidence type="ECO:0000313" key="2">
    <source>
        <dbReference type="EMBL" id="GAA4458273.1"/>
    </source>
</evidence>